<dbReference type="GO" id="GO:0008531">
    <property type="term" value="F:riboflavin kinase activity"/>
    <property type="evidence" value="ECO:0007669"/>
    <property type="project" value="UniProtKB-UniRule"/>
</dbReference>
<evidence type="ECO:0000256" key="10">
    <source>
        <dbReference type="ARBA" id="ARBA00022827"/>
    </source>
</evidence>
<evidence type="ECO:0000256" key="9">
    <source>
        <dbReference type="ARBA" id="ARBA00022777"/>
    </source>
</evidence>
<comment type="function">
    <text evidence="1">Catalyzes the phosphorylation of riboflavin to FMN followed by the adenylation of FMN to FAD.</text>
</comment>
<comment type="catalytic activity">
    <reaction evidence="14 15">
        <text>FMN + ATP + H(+) = FAD + diphosphate</text>
        <dbReference type="Rhea" id="RHEA:17237"/>
        <dbReference type="ChEBI" id="CHEBI:15378"/>
        <dbReference type="ChEBI" id="CHEBI:30616"/>
        <dbReference type="ChEBI" id="CHEBI:33019"/>
        <dbReference type="ChEBI" id="CHEBI:57692"/>
        <dbReference type="ChEBI" id="CHEBI:58210"/>
        <dbReference type="EC" id="2.7.7.2"/>
    </reaction>
</comment>
<sequence>MPAIRLATQPLACFHKDPALHLVRTSGPLPAEFLGGAVAVGNFDGVHRGHARLVERLLTRAREVSGPAVVLTFDPHPVRILRPELAPPPLTWSERKAELLSELGVTAVWSYPTDEALLRLTAEEFFQQIIVQSLRAKGMVEGPNFRFGQQRRGDVALLQGLCASQGLKLDVVEPLATAGDLVSSSRVRDLIRQGDVAAARQLLTRPYRLRGLVTHGAQRGSKIGFPTANLAGIDTLVPPIGVYAGRAFTPQGIWPAAINIGPNPTFGEDAFKFEAHLPGFSGSLYGQPLEIEFLARVRDTRPFASVAELTQQLAADVQTVLKTYEQDTAEDA</sequence>
<comment type="pathway">
    <text evidence="3 15">Cofactor biosynthesis; FMN biosynthesis; FMN from riboflavin (ATP route): step 1/1.</text>
</comment>
<evidence type="ECO:0000256" key="12">
    <source>
        <dbReference type="ARBA" id="ARBA00023268"/>
    </source>
</evidence>
<evidence type="ECO:0000313" key="18">
    <source>
        <dbReference type="Proteomes" id="UP000315017"/>
    </source>
</evidence>
<dbReference type="Proteomes" id="UP000315017">
    <property type="component" value="Chromosome"/>
</dbReference>
<evidence type="ECO:0000259" key="16">
    <source>
        <dbReference type="SMART" id="SM00904"/>
    </source>
</evidence>
<dbReference type="PIRSF" id="PIRSF004491">
    <property type="entry name" value="FAD_Synth"/>
    <property type="match status" value="1"/>
</dbReference>
<dbReference type="InterPro" id="IPR023468">
    <property type="entry name" value="Riboflavin_kinase"/>
</dbReference>
<dbReference type="GO" id="GO:0009231">
    <property type="term" value="P:riboflavin biosynthetic process"/>
    <property type="evidence" value="ECO:0007669"/>
    <property type="project" value="InterPro"/>
</dbReference>
<evidence type="ECO:0000256" key="7">
    <source>
        <dbReference type="ARBA" id="ARBA00022695"/>
    </source>
</evidence>
<dbReference type="SUPFAM" id="SSF82114">
    <property type="entry name" value="Riboflavin kinase-like"/>
    <property type="match status" value="1"/>
</dbReference>
<dbReference type="RefSeq" id="WP_238397741.1">
    <property type="nucleotide sequence ID" value="NZ_CP036274.1"/>
</dbReference>
<name>A0A517YAW3_9BACT</name>
<dbReference type="InterPro" id="IPR002606">
    <property type="entry name" value="Riboflavin_kinase_bac"/>
</dbReference>
<evidence type="ECO:0000256" key="4">
    <source>
        <dbReference type="ARBA" id="ARBA00022630"/>
    </source>
</evidence>
<evidence type="ECO:0000256" key="8">
    <source>
        <dbReference type="ARBA" id="ARBA00022741"/>
    </source>
</evidence>
<evidence type="ECO:0000256" key="13">
    <source>
        <dbReference type="ARBA" id="ARBA00047880"/>
    </source>
</evidence>
<comment type="pathway">
    <text evidence="2 15">Cofactor biosynthesis; FAD biosynthesis; FAD from FMN: step 1/1.</text>
</comment>
<keyword evidence="6 15" id="KW-0808">Transferase</keyword>
<evidence type="ECO:0000313" key="17">
    <source>
        <dbReference type="EMBL" id="QDU27373.1"/>
    </source>
</evidence>
<dbReference type="EC" id="2.7.7.2" evidence="15"/>
<comment type="catalytic activity">
    <reaction evidence="13 15">
        <text>riboflavin + ATP = FMN + ADP + H(+)</text>
        <dbReference type="Rhea" id="RHEA:14357"/>
        <dbReference type="ChEBI" id="CHEBI:15378"/>
        <dbReference type="ChEBI" id="CHEBI:30616"/>
        <dbReference type="ChEBI" id="CHEBI:57986"/>
        <dbReference type="ChEBI" id="CHEBI:58210"/>
        <dbReference type="ChEBI" id="CHEBI:456216"/>
        <dbReference type="EC" id="2.7.1.26"/>
    </reaction>
</comment>
<dbReference type="GO" id="GO:0003919">
    <property type="term" value="F:FMN adenylyltransferase activity"/>
    <property type="evidence" value="ECO:0007669"/>
    <property type="project" value="UniProtKB-UniRule"/>
</dbReference>
<dbReference type="UniPathway" id="UPA00277">
    <property type="reaction ID" value="UER00407"/>
</dbReference>
<dbReference type="Gene3D" id="3.40.50.620">
    <property type="entry name" value="HUPs"/>
    <property type="match status" value="1"/>
</dbReference>
<evidence type="ECO:0000256" key="15">
    <source>
        <dbReference type="PIRNR" id="PIRNR004491"/>
    </source>
</evidence>
<comment type="similarity">
    <text evidence="15">Belongs to the ribF family.</text>
</comment>
<reference evidence="17 18" key="1">
    <citation type="submission" date="2019-02" db="EMBL/GenBank/DDBJ databases">
        <title>Deep-cultivation of Planctomycetes and their phenomic and genomic characterization uncovers novel biology.</title>
        <authorList>
            <person name="Wiegand S."/>
            <person name="Jogler M."/>
            <person name="Boedeker C."/>
            <person name="Pinto D."/>
            <person name="Vollmers J."/>
            <person name="Rivas-Marin E."/>
            <person name="Kohn T."/>
            <person name="Peeters S.H."/>
            <person name="Heuer A."/>
            <person name="Rast P."/>
            <person name="Oberbeckmann S."/>
            <person name="Bunk B."/>
            <person name="Jeske O."/>
            <person name="Meyerdierks A."/>
            <person name="Storesund J.E."/>
            <person name="Kallscheuer N."/>
            <person name="Luecker S."/>
            <person name="Lage O.M."/>
            <person name="Pohl T."/>
            <person name="Merkel B.J."/>
            <person name="Hornburger P."/>
            <person name="Mueller R.-W."/>
            <person name="Bruemmer F."/>
            <person name="Labrenz M."/>
            <person name="Spormann A.M."/>
            <person name="Op den Camp H."/>
            <person name="Overmann J."/>
            <person name="Amann R."/>
            <person name="Jetten M.S.M."/>
            <person name="Mascher T."/>
            <person name="Medema M.H."/>
            <person name="Devos D.P."/>
            <person name="Kaster A.-K."/>
            <person name="Ovreas L."/>
            <person name="Rohde M."/>
            <person name="Galperin M.Y."/>
            <person name="Jogler C."/>
        </authorList>
    </citation>
    <scope>NUCLEOTIDE SEQUENCE [LARGE SCALE GENOMIC DNA]</scope>
    <source>
        <strain evidence="17 18">ETA_A8</strain>
    </source>
</reference>
<evidence type="ECO:0000256" key="3">
    <source>
        <dbReference type="ARBA" id="ARBA00005201"/>
    </source>
</evidence>
<keyword evidence="4 15" id="KW-0285">Flavoprotein</keyword>
<dbReference type="InterPro" id="IPR015865">
    <property type="entry name" value="Riboflavin_kinase_bac/euk"/>
</dbReference>
<keyword evidence="11 15" id="KW-0067">ATP-binding</keyword>
<evidence type="ECO:0000256" key="5">
    <source>
        <dbReference type="ARBA" id="ARBA00022643"/>
    </source>
</evidence>
<dbReference type="Pfam" id="PF01687">
    <property type="entry name" value="Flavokinase"/>
    <property type="match status" value="1"/>
</dbReference>
<keyword evidence="18" id="KW-1185">Reference proteome</keyword>
<dbReference type="PANTHER" id="PTHR22749:SF6">
    <property type="entry name" value="RIBOFLAVIN KINASE"/>
    <property type="match status" value="1"/>
</dbReference>
<evidence type="ECO:0000256" key="2">
    <source>
        <dbReference type="ARBA" id="ARBA00004726"/>
    </source>
</evidence>
<dbReference type="GO" id="GO:0005524">
    <property type="term" value="F:ATP binding"/>
    <property type="evidence" value="ECO:0007669"/>
    <property type="project" value="UniProtKB-UniRule"/>
</dbReference>
<keyword evidence="10 15" id="KW-0274">FAD</keyword>
<organism evidence="17 18">
    <name type="scientific">Anatilimnocola aggregata</name>
    <dbReference type="NCBI Taxonomy" id="2528021"/>
    <lineage>
        <taxon>Bacteria</taxon>
        <taxon>Pseudomonadati</taxon>
        <taxon>Planctomycetota</taxon>
        <taxon>Planctomycetia</taxon>
        <taxon>Pirellulales</taxon>
        <taxon>Pirellulaceae</taxon>
        <taxon>Anatilimnocola</taxon>
    </lineage>
</organism>
<protein>
    <recommendedName>
        <fullName evidence="15">Riboflavin biosynthesis protein</fullName>
    </recommendedName>
    <domain>
        <recommendedName>
            <fullName evidence="15">Riboflavin kinase</fullName>
            <ecNumber evidence="15">2.7.1.26</ecNumber>
        </recommendedName>
        <alternativeName>
            <fullName evidence="15">Flavokinase</fullName>
        </alternativeName>
    </domain>
    <domain>
        <recommendedName>
            <fullName evidence="15">FMN adenylyltransferase</fullName>
            <ecNumber evidence="15">2.7.7.2</ecNumber>
        </recommendedName>
        <alternativeName>
            <fullName evidence="15">FAD pyrophosphorylase</fullName>
        </alternativeName>
        <alternativeName>
            <fullName evidence="15">FAD synthase</fullName>
        </alternativeName>
    </domain>
</protein>
<evidence type="ECO:0000256" key="1">
    <source>
        <dbReference type="ARBA" id="ARBA00002121"/>
    </source>
</evidence>
<accession>A0A517YAW3</accession>
<evidence type="ECO:0000256" key="11">
    <source>
        <dbReference type="ARBA" id="ARBA00022840"/>
    </source>
</evidence>
<dbReference type="KEGG" id="aagg:ETAA8_24600"/>
<keyword evidence="12" id="KW-0511">Multifunctional enzyme</keyword>
<gene>
    <name evidence="17" type="primary">ribF</name>
    <name evidence="17" type="ORF">ETAA8_24600</name>
</gene>
<evidence type="ECO:0000256" key="6">
    <source>
        <dbReference type="ARBA" id="ARBA00022679"/>
    </source>
</evidence>
<dbReference type="SMART" id="SM00904">
    <property type="entry name" value="Flavokinase"/>
    <property type="match status" value="1"/>
</dbReference>
<dbReference type="PANTHER" id="PTHR22749">
    <property type="entry name" value="RIBOFLAVIN KINASE/FMN ADENYLYLTRANSFERASE"/>
    <property type="match status" value="1"/>
</dbReference>
<dbReference type="Pfam" id="PF06574">
    <property type="entry name" value="FAD_syn"/>
    <property type="match status" value="1"/>
</dbReference>
<dbReference type="SUPFAM" id="SSF52374">
    <property type="entry name" value="Nucleotidylyl transferase"/>
    <property type="match status" value="1"/>
</dbReference>
<evidence type="ECO:0000256" key="14">
    <source>
        <dbReference type="ARBA" id="ARBA00049494"/>
    </source>
</evidence>
<feature type="domain" description="Riboflavin kinase" evidence="16">
    <location>
        <begin position="202"/>
        <end position="325"/>
    </location>
</feature>
<dbReference type="EMBL" id="CP036274">
    <property type="protein sequence ID" value="QDU27373.1"/>
    <property type="molecule type" value="Genomic_DNA"/>
</dbReference>
<dbReference type="CDD" id="cd02064">
    <property type="entry name" value="FAD_synthetase_N"/>
    <property type="match status" value="1"/>
</dbReference>
<dbReference type="NCBIfam" id="TIGR00083">
    <property type="entry name" value="ribF"/>
    <property type="match status" value="1"/>
</dbReference>
<keyword evidence="7 15" id="KW-0548">Nucleotidyltransferase</keyword>
<dbReference type="FunFam" id="3.40.50.620:FF:000021">
    <property type="entry name" value="Riboflavin biosynthesis protein"/>
    <property type="match status" value="1"/>
</dbReference>
<dbReference type="InterPro" id="IPR014729">
    <property type="entry name" value="Rossmann-like_a/b/a_fold"/>
</dbReference>
<dbReference type="EC" id="2.7.1.26" evidence="15"/>
<proteinExistence type="inferred from homology"/>
<dbReference type="GO" id="GO:0006747">
    <property type="term" value="P:FAD biosynthetic process"/>
    <property type="evidence" value="ECO:0007669"/>
    <property type="project" value="UniProtKB-UniRule"/>
</dbReference>
<keyword evidence="8 15" id="KW-0547">Nucleotide-binding</keyword>
<dbReference type="InterPro" id="IPR023465">
    <property type="entry name" value="Riboflavin_kinase_dom_sf"/>
</dbReference>
<dbReference type="AlphaFoldDB" id="A0A517YAW3"/>
<dbReference type="Gene3D" id="2.40.30.30">
    <property type="entry name" value="Riboflavin kinase-like"/>
    <property type="match status" value="1"/>
</dbReference>
<keyword evidence="9 15" id="KW-0418">Kinase</keyword>
<dbReference type="InterPro" id="IPR015864">
    <property type="entry name" value="FAD_synthase"/>
</dbReference>
<dbReference type="UniPathway" id="UPA00276">
    <property type="reaction ID" value="UER00406"/>
</dbReference>
<keyword evidence="5 15" id="KW-0288">FMN</keyword>
<dbReference type="GO" id="GO:0009398">
    <property type="term" value="P:FMN biosynthetic process"/>
    <property type="evidence" value="ECO:0007669"/>
    <property type="project" value="UniProtKB-UniRule"/>
</dbReference>